<evidence type="ECO:0000313" key="2">
    <source>
        <dbReference type="Proteomes" id="UP000886523"/>
    </source>
</evidence>
<proteinExistence type="predicted"/>
<name>A0A9P6DRC9_9AGAM</name>
<sequence>MPLPHLTTSGHAIGGVLYAKHTMVKRHVDHTAWKMTTIQQKCELAWHHAVVRSSQDRYGHVHHPLPTAAAQINRPIMPHTLVTPDLIRGIMVHSGIWLFGTSPRPEDLTPVDTQSV</sequence>
<evidence type="ECO:0000313" key="1">
    <source>
        <dbReference type="EMBL" id="KAF9512061.1"/>
    </source>
</evidence>
<accession>A0A9P6DRC9</accession>
<dbReference type="AlphaFoldDB" id="A0A9P6DRC9"/>
<reference evidence="1" key="1">
    <citation type="journal article" date="2020" name="Nat. Commun.">
        <title>Large-scale genome sequencing of mycorrhizal fungi provides insights into the early evolution of symbiotic traits.</title>
        <authorList>
            <person name="Miyauchi S."/>
            <person name="Kiss E."/>
            <person name="Kuo A."/>
            <person name="Drula E."/>
            <person name="Kohler A."/>
            <person name="Sanchez-Garcia M."/>
            <person name="Morin E."/>
            <person name="Andreopoulos B."/>
            <person name="Barry K.W."/>
            <person name="Bonito G."/>
            <person name="Buee M."/>
            <person name="Carver A."/>
            <person name="Chen C."/>
            <person name="Cichocki N."/>
            <person name="Clum A."/>
            <person name="Culley D."/>
            <person name="Crous P.W."/>
            <person name="Fauchery L."/>
            <person name="Girlanda M."/>
            <person name="Hayes R.D."/>
            <person name="Keri Z."/>
            <person name="LaButti K."/>
            <person name="Lipzen A."/>
            <person name="Lombard V."/>
            <person name="Magnuson J."/>
            <person name="Maillard F."/>
            <person name="Murat C."/>
            <person name="Nolan M."/>
            <person name="Ohm R.A."/>
            <person name="Pangilinan J."/>
            <person name="Pereira M.F."/>
            <person name="Perotto S."/>
            <person name="Peter M."/>
            <person name="Pfister S."/>
            <person name="Riley R."/>
            <person name="Sitrit Y."/>
            <person name="Stielow J.B."/>
            <person name="Szollosi G."/>
            <person name="Zifcakova L."/>
            <person name="Stursova M."/>
            <person name="Spatafora J.W."/>
            <person name="Tedersoo L."/>
            <person name="Vaario L.M."/>
            <person name="Yamada A."/>
            <person name="Yan M."/>
            <person name="Wang P."/>
            <person name="Xu J."/>
            <person name="Bruns T."/>
            <person name="Baldrian P."/>
            <person name="Vilgalys R."/>
            <person name="Dunand C."/>
            <person name="Henrissat B."/>
            <person name="Grigoriev I.V."/>
            <person name="Hibbett D."/>
            <person name="Nagy L.G."/>
            <person name="Martin F.M."/>
        </authorList>
    </citation>
    <scope>NUCLEOTIDE SEQUENCE</scope>
    <source>
        <strain evidence="1">UP504</strain>
    </source>
</reference>
<keyword evidence="2" id="KW-1185">Reference proteome</keyword>
<organism evidence="1 2">
    <name type="scientific">Hydnum rufescens UP504</name>
    <dbReference type="NCBI Taxonomy" id="1448309"/>
    <lineage>
        <taxon>Eukaryota</taxon>
        <taxon>Fungi</taxon>
        <taxon>Dikarya</taxon>
        <taxon>Basidiomycota</taxon>
        <taxon>Agaricomycotina</taxon>
        <taxon>Agaricomycetes</taxon>
        <taxon>Cantharellales</taxon>
        <taxon>Hydnaceae</taxon>
        <taxon>Hydnum</taxon>
    </lineage>
</organism>
<dbReference type="OrthoDB" id="3363151at2759"/>
<gene>
    <name evidence="1" type="ORF">BS47DRAFT_1363446</name>
</gene>
<dbReference type="Proteomes" id="UP000886523">
    <property type="component" value="Unassembled WGS sequence"/>
</dbReference>
<protein>
    <submittedName>
        <fullName evidence="1">Uncharacterized protein</fullName>
    </submittedName>
</protein>
<dbReference type="EMBL" id="MU128992">
    <property type="protein sequence ID" value="KAF9512061.1"/>
    <property type="molecule type" value="Genomic_DNA"/>
</dbReference>
<comment type="caution">
    <text evidence="1">The sequence shown here is derived from an EMBL/GenBank/DDBJ whole genome shotgun (WGS) entry which is preliminary data.</text>
</comment>